<accession>A0A1G8J7Q0</accession>
<feature type="transmembrane region" description="Helical" evidence="1">
    <location>
        <begin position="111"/>
        <end position="129"/>
    </location>
</feature>
<dbReference type="EMBL" id="FNDU01000006">
    <property type="protein sequence ID" value="SDI27264.1"/>
    <property type="molecule type" value="Genomic_DNA"/>
</dbReference>
<feature type="transmembrane region" description="Helical" evidence="1">
    <location>
        <begin position="33"/>
        <end position="53"/>
    </location>
</feature>
<keyword evidence="1" id="KW-0472">Membrane</keyword>
<organism evidence="2 3">
    <name type="scientific">Alteribacillus bidgolensis</name>
    <dbReference type="NCBI Taxonomy" id="930129"/>
    <lineage>
        <taxon>Bacteria</taxon>
        <taxon>Bacillati</taxon>
        <taxon>Bacillota</taxon>
        <taxon>Bacilli</taxon>
        <taxon>Bacillales</taxon>
        <taxon>Bacillaceae</taxon>
        <taxon>Alteribacillus</taxon>
    </lineage>
</organism>
<evidence type="ECO:0000313" key="2">
    <source>
        <dbReference type="EMBL" id="SDI27264.1"/>
    </source>
</evidence>
<keyword evidence="1" id="KW-0812">Transmembrane</keyword>
<dbReference type="OrthoDB" id="2629631at2"/>
<keyword evidence="3" id="KW-1185">Reference proteome</keyword>
<gene>
    <name evidence="2" type="ORF">SAMN05216352_10684</name>
</gene>
<evidence type="ECO:0000256" key="1">
    <source>
        <dbReference type="SAM" id="Phobius"/>
    </source>
</evidence>
<dbReference type="Proteomes" id="UP000199017">
    <property type="component" value="Unassembled WGS sequence"/>
</dbReference>
<name>A0A1G8J7Q0_9BACI</name>
<sequence>MLWFLFGGNILLIISLYMYLAERKEKWRPSSFIMNAIMTPVTLFALCTGFLFTYIHPGFLIETSIAAGVLGLSCGLLFGSLFNFDSAMTGACNGLMAGIMTPMLGEMAGRSPIFLVFTQLLFYLLLYYFRFGARLP</sequence>
<proteinExistence type="predicted"/>
<dbReference type="RefSeq" id="WP_091584989.1">
    <property type="nucleotide sequence ID" value="NZ_FNDU01000006.1"/>
</dbReference>
<reference evidence="2 3" key="1">
    <citation type="submission" date="2016-10" db="EMBL/GenBank/DDBJ databases">
        <authorList>
            <person name="de Groot N.N."/>
        </authorList>
    </citation>
    <scope>NUCLEOTIDE SEQUENCE [LARGE SCALE GENOMIC DNA]</scope>
    <source>
        <strain evidence="3">P4B,CCM 7963,CECT 7998,DSM 25260,IBRC-M 10614,KCTC 13821</strain>
    </source>
</reference>
<feature type="transmembrane region" description="Helical" evidence="1">
    <location>
        <begin position="6"/>
        <end position="21"/>
    </location>
</feature>
<protein>
    <submittedName>
        <fullName evidence="2">Uncharacterized protein</fullName>
    </submittedName>
</protein>
<evidence type="ECO:0000313" key="3">
    <source>
        <dbReference type="Proteomes" id="UP000199017"/>
    </source>
</evidence>
<dbReference type="AlphaFoldDB" id="A0A1G8J7Q0"/>
<feature type="transmembrane region" description="Helical" evidence="1">
    <location>
        <begin position="59"/>
        <end position="79"/>
    </location>
</feature>
<keyword evidence="1" id="KW-1133">Transmembrane helix</keyword>